<evidence type="ECO:0000313" key="3">
    <source>
        <dbReference type="Proteomes" id="UP000322234"/>
    </source>
</evidence>
<gene>
    <name evidence="2" type="ORF">E5288_WYG005485</name>
</gene>
<feature type="region of interest" description="Disordered" evidence="1">
    <location>
        <begin position="59"/>
        <end position="79"/>
    </location>
</feature>
<protein>
    <submittedName>
        <fullName evidence="2">Uncharacterized protein</fullName>
    </submittedName>
</protein>
<sequence>MLPLHRRKQAQNGDAENPDEKRDNKSPQKASVCFSISLPKQPSPLVTALVLYVLTVPPTSSEQRLPSTALWAQEEQLTQ</sequence>
<keyword evidence="3" id="KW-1185">Reference proteome</keyword>
<comment type="caution">
    <text evidence="2">The sequence shown here is derived from an EMBL/GenBank/DDBJ whole genome shotgun (WGS) entry which is preliminary data.</text>
</comment>
<name>A0A6B0RQW9_9CETA</name>
<accession>A0A6B0RQW9</accession>
<dbReference type="Proteomes" id="UP000322234">
    <property type="component" value="Unassembled WGS sequence"/>
</dbReference>
<reference evidence="2" key="1">
    <citation type="submission" date="2019-10" db="EMBL/GenBank/DDBJ databases">
        <title>The sequence and de novo assembly of the wild yak genome.</title>
        <authorList>
            <person name="Liu Y."/>
        </authorList>
    </citation>
    <scope>NUCLEOTIDE SEQUENCE [LARGE SCALE GENOMIC DNA]</scope>
    <source>
        <strain evidence="2">WY2019</strain>
    </source>
</reference>
<proteinExistence type="predicted"/>
<evidence type="ECO:0000313" key="2">
    <source>
        <dbReference type="EMBL" id="MXQ91077.1"/>
    </source>
</evidence>
<evidence type="ECO:0000256" key="1">
    <source>
        <dbReference type="SAM" id="MobiDB-lite"/>
    </source>
</evidence>
<dbReference type="EMBL" id="VBQZ03000067">
    <property type="protein sequence ID" value="MXQ91077.1"/>
    <property type="molecule type" value="Genomic_DNA"/>
</dbReference>
<feature type="region of interest" description="Disordered" evidence="1">
    <location>
        <begin position="1"/>
        <end position="30"/>
    </location>
</feature>
<organism evidence="2 3">
    <name type="scientific">Bos mutus</name>
    <name type="common">wild yak</name>
    <dbReference type="NCBI Taxonomy" id="72004"/>
    <lineage>
        <taxon>Eukaryota</taxon>
        <taxon>Metazoa</taxon>
        <taxon>Chordata</taxon>
        <taxon>Craniata</taxon>
        <taxon>Vertebrata</taxon>
        <taxon>Euteleostomi</taxon>
        <taxon>Mammalia</taxon>
        <taxon>Eutheria</taxon>
        <taxon>Laurasiatheria</taxon>
        <taxon>Artiodactyla</taxon>
        <taxon>Ruminantia</taxon>
        <taxon>Pecora</taxon>
        <taxon>Bovidae</taxon>
        <taxon>Bovinae</taxon>
        <taxon>Bos</taxon>
    </lineage>
</organism>
<dbReference type="AlphaFoldDB" id="A0A6B0RQW9"/>